<keyword evidence="5" id="KW-0028">Amino-acid biosynthesis</keyword>
<organism evidence="15 16">
    <name type="scientific">Leifsonia tongyongensis</name>
    <dbReference type="NCBI Taxonomy" id="1268043"/>
    <lineage>
        <taxon>Bacteria</taxon>
        <taxon>Bacillati</taxon>
        <taxon>Actinomycetota</taxon>
        <taxon>Actinomycetes</taxon>
        <taxon>Micrococcales</taxon>
        <taxon>Microbacteriaceae</taxon>
        <taxon>Leifsonia</taxon>
    </lineage>
</organism>
<feature type="region of interest" description="Disordered" evidence="14">
    <location>
        <begin position="1"/>
        <end position="29"/>
    </location>
</feature>
<dbReference type="GO" id="GO:0006564">
    <property type="term" value="P:L-serine biosynthetic process"/>
    <property type="evidence" value="ECO:0007669"/>
    <property type="project" value="UniProtKB-KW"/>
</dbReference>
<keyword evidence="8" id="KW-0460">Magnesium</keyword>
<keyword evidence="9" id="KW-0718">Serine biosynthesis</keyword>
<evidence type="ECO:0000256" key="8">
    <source>
        <dbReference type="ARBA" id="ARBA00022842"/>
    </source>
</evidence>
<dbReference type="Gene3D" id="3.40.50.1000">
    <property type="entry name" value="HAD superfamily/HAD-like"/>
    <property type="match status" value="1"/>
</dbReference>
<dbReference type="NCBIfam" id="TIGR01488">
    <property type="entry name" value="HAD-SF-IB"/>
    <property type="match status" value="1"/>
</dbReference>
<gene>
    <name evidence="15" type="primary">serB</name>
    <name evidence="15" type="ORF">G3T36_09950</name>
</gene>
<dbReference type="EMBL" id="JAAGWY010000002">
    <property type="protein sequence ID" value="NEN06198.1"/>
    <property type="molecule type" value="Genomic_DNA"/>
</dbReference>
<dbReference type="SFLD" id="SFLDS00003">
    <property type="entry name" value="Haloacid_Dehalogenase"/>
    <property type="match status" value="1"/>
</dbReference>
<evidence type="ECO:0000256" key="6">
    <source>
        <dbReference type="ARBA" id="ARBA00022723"/>
    </source>
</evidence>
<evidence type="ECO:0000256" key="13">
    <source>
        <dbReference type="PIRSR" id="PIRSR604469-1"/>
    </source>
</evidence>
<dbReference type="UniPathway" id="UPA00135">
    <property type="reaction ID" value="UER00198"/>
</dbReference>
<evidence type="ECO:0000256" key="3">
    <source>
        <dbReference type="ARBA" id="ARBA00009184"/>
    </source>
</evidence>
<comment type="catalytic activity">
    <reaction evidence="11">
        <text>O-phospho-L-serine + H2O = L-serine + phosphate</text>
        <dbReference type="Rhea" id="RHEA:21208"/>
        <dbReference type="ChEBI" id="CHEBI:15377"/>
        <dbReference type="ChEBI" id="CHEBI:33384"/>
        <dbReference type="ChEBI" id="CHEBI:43474"/>
        <dbReference type="ChEBI" id="CHEBI:57524"/>
        <dbReference type="EC" id="3.1.3.3"/>
    </reaction>
</comment>
<dbReference type="RefSeq" id="WP_163289637.1">
    <property type="nucleotide sequence ID" value="NZ_JAAGWY010000002.1"/>
</dbReference>
<dbReference type="GO" id="GO:0036424">
    <property type="term" value="F:L-phosphoserine phosphatase activity"/>
    <property type="evidence" value="ECO:0007669"/>
    <property type="project" value="InterPro"/>
</dbReference>
<comment type="caution">
    <text evidence="15">The sequence shown here is derived from an EMBL/GenBank/DDBJ whole genome shotgun (WGS) entry which is preliminary data.</text>
</comment>
<feature type="active site" description="Proton donor" evidence="13">
    <location>
        <position position="40"/>
    </location>
</feature>
<keyword evidence="6" id="KW-0479">Metal-binding</keyword>
<dbReference type="Proteomes" id="UP000474967">
    <property type="component" value="Unassembled WGS sequence"/>
</dbReference>
<dbReference type="InterPro" id="IPR050582">
    <property type="entry name" value="HAD-like_SerB"/>
</dbReference>
<reference evidence="15 16" key="1">
    <citation type="journal article" date="2014" name="J. Microbiol.">
        <title>Diaminobutyricibacter tongyongensis gen. nov., sp. nov. and Homoserinibacter gongjuensis gen. nov., sp. nov. belong to the family Microbacteriaceae.</title>
        <authorList>
            <person name="Kim S.J."/>
            <person name="Ahn J.H."/>
            <person name="Weon H.Y."/>
            <person name="Hamada M."/>
            <person name="Suzuki K."/>
            <person name="Kwon S.W."/>
        </authorList>
    </citation>
    <scope>NUCLEOTIDE SEQUENCE [LARGE SCALE GENOMIC DNA]</scope>
    <source>
        <strain evidence="15 16">NBRC 108724</strain>
    </source>
</reference>
<name>A0A6L9XYY2_9MICO</name>
<evidence type="ECO:0000256" key="9">
    <source>
        <dbReference type="ARBA" id="ARBA00023299"/>
    </source>
</evidence>
<dbReference type="GO" id="GO:0000287">
    <property type="term" value="F:magnesium ion binding"/>
    <property type="evidence" value="ECO:0007669"/>
    <property type="project" value="TreeGrafter"/>
</dbReference>
<evidence type="ECO:0000256" key="11">
    <source>
        <dbReference type="ARBA" id="ARBA00048138"/>
    </source>
</evidence>
<dbReference type="SUPFAM" id="SSF56784">
    <property type="entry name" value="HAD-like"/>
    <property type="match status" value="1"/>
</dbReference>
<evidence type="ECO:0000313" key="15">
    <source>
        <dbReference type="EMBL" id="NEN06198.1"/>
    </source>
</evidence>
<dbReference type="NCBIfam" id="TIGR00338">
    <property type="entry name" value="serB"/>
    <property type="match status" value="1"/>
</dbReference>
<dbReference type="SFLD" id="SFLDG01137">
    <property type="entry name" value="C1.6.1:_Phosphoserine_Phosphat"/>
    <property type="match status" value="1"/>
</dbReference>
<evidence type="ECO:0000256" key="5">
    <source>
        <dbReference type="ARBA" id="ARBA00022605"/>
    </source>
</evidence>
<evidence type="ECO:0000256" key="12">
    <source>
        <dbReference type="ARBA" id="ARBA00048523"/>
    </source>
</evidence>
<dbReference type="GO" id="GO:0005737">
    <property type="term" value="C:cytoplasm"/>
    <property type="evidence" value="ECO:0007669"/>
    <property type="project" value="TreeGrafter"/>
</dbReference>
<feature type="compositionally biased region" description="Low complexity" evidence="14">
    <location>
        <begin position="1"/>
        <end position="20"/>
    </location>
</feature>
<dbReference type="PANTHER" id="PTHR43344">
    <property type="entry name" value="PHOSPHOSERINE PHOSPHATASE"/>
    <property type="match status" value="1"/>
</dbReference>
<dbReference type="SFLD" id="SFLDG01136">
    <property type="entry name" value="C1.6:_Phosphoserine_Phosphatas"/>
    <property type="match status" value="1"/>
</dbReference>
<proteinExistence type="inferred from homology"/>
<evidence type="ECO:0000256" key="4">
    <source>
        <dbReference type="ARBA" id="ARBA00012640"/>
    </source>
</evidence>
<dbReference type="Pfam" id="PF12710">
    <property type="entry name" value="HAD"/>
    <property type="match status" value="1"/>
</dbReference>
<dbReference type="AlphaFoldDB" id="A0A6L9XYY2"/>
<sequence>MTQRSAAPSASSAVSASTAPSAPPEQTAGSPRFLVVLDADSTLIHDEVIELLAEEAGSRTEVAEITDRAMRGELDFEQSLRERVRTLAGLPVEVFEHVGERVRVTDGAAELVAGVRAAGGRVGVVSGGFHEVLDGLGHRLALDHWRANRLEVVDGVLTGGLVGAIVDAEAKAAALREWAADAGIPVACTVAVGDGANDLRMMAAAALSVAFNAKPRVRAEANVVIDRQDLSQVLAVLGLRG</sequence>
<dbReference type="InterPro" id="IPR023214">
    <property type="entry name" value="HAD_sf"/>
</dbReference>
<feature type="active site" description="Nucleophile" evidence="13">
    <location>
        <position position="38"/>
    </location>
</feature>
<evidence type="ECO:0000256" key="10">
    <source>
        <dbReference type="ARBA" id="ARBA00031693"/>
    </source>
</evidence>
<evidence type="ECO:0000256" key="1">
    <source>
        <dbReference type="ARBA" id="ARBA00001946"/>
    </source>
</evidence>
<accession>A0A6L9XYY2</accession>
<keyword evidence="16" id="KW-1185">Reference proteome</keyword>
<dbReference type="SFLD" id="SFLDF00029">
    <property type="entry name" value="phosphoserine_phosphatase"/>
    <property type="match status" value="1"/>
</dbReference>
<dbReference type="EC" id="3.1.3.3" evidence="4"/>
<dbReference type="InterPro" id="IPR036412">
    <property type="entry name" value="HAD-like_sf"/>
</dbReference>
<comment type="similarity">
    <text evidence="3">Belongs to the HAD-like hydrolase superfamily. SerB family.</text>
</comment>
<dbReference type="InterPro" id="IPR004469">
    <property type="entry name" value="PSP"/>
</dbReference>
<comment type="pathway">
    <text evidence="2">Amino-acid biosynthesis; L-serine biosynthesis; L-serine from 3-phospho-D-glycerate: step 3/3.</text>
</comment>
<evidence type="ECO:0000256" key="2">
    <source>
        <dbReference type="ARBA" id="ARBA00005135"/>
    </source>
</evidence>
<comment type="cofactor">
    <cofactor evidence="1">
        <name>Mg(2+)</name>
        <dbReference type="ChEBI" id="CHEBI:18420"/>
    </cofactor>
</comment>
<protein>
    <recommendedName>
        <fullName evidence="4">phosphoserine phosphatase</fullName>
        <ecNumber evidence="4">3.1.3.3</ecNumber>
    </recommendedName>
    <alternativeName>
        <fullName evidence="10">O-phosphoserine phosphohydrolase</fullName>
    </alternativeName>
</protein>
<evidence type="ECO:0000256" key="7">
    <source>
        <dbReference type="ARBA" id="ARBA00022801"/>
    </source>
</evidence>
<keyword evidence="7 15" id="KW-0378">Hydrolase</keyword>
<evidence type="ECO:0000313" key="16">
    <source>
        <dbReference type="Proteomes" id="UP000474967"/>
    </source>
</evidence>
<dbReference type="PANTHER" id="PTHR43344:SF2">
    <property type="entry name" value="PHOSPHOSERINE PHOSPHATASE"/>
    <property type="match status" value="1"/>
</dbReference>
<comment type="catalytic activity">
    <reaction evidence="12">
        <text>O-phospho-D-serine + H2O = D-serine + phosphate</text>
        <dbReference type="Rhea" id="RHEA:24873"/>
        <dbReference type="ChEBI" id="CHEBI:15377"/>
        <dbReference type="ChEBI" id="CHEBI:35247"/>
        <dbReference type="ChEBI" id="CHEBI:43474"/>
        <dbReference type="ChEBI" id="CHEBI:58680"/>
        <dbReference type="EC" id="3.1.3.3"/>
    </reaction>
</comment>
<evidence type="ECO:0000256" key="14">
    <source>
        <dbReference type="SAM" id="MobiDB-lite"/>
    </source>
</evidence>